<evidence type="ECO:0000256" key="2">
    <source>
        <dbReference type="ARBA" id="ARBA00022670"/>
    </source>
</evidence>
<gene>
    <name evidence="5" type="ORF">LWI29_002051</name>
</gene>
<dbReference type="InterPro" id="IPR003653">
    <property type="entry name" value="Peptidase_C48_C"/>
</dbReference>
<organism evidence="5 6">
    <name type="scientific">Acer saccharum</name>
    <name type="common">Sugar maple</name>
    <dbReference type="NCBI Taxonomy" id="4024"/>
    <lineage>
        <taxon>Eukaryota</taxon>
        <taxon>Viridiplantae</taxon>
        <taxon>Streptophyta</taxon>
        <taxon>Embryophyta</taxon>
        <taxon>Tracheophyta</taxon>
        <taxon>Spermatophyta</taxon>
        <taxon>Magnoliopsida</taxon>
        <taxon>eudicotyledons</taxon>
        <taxon>Gunneridae</taxon>
        <taxon>Pentapetalae</taxon>
        <taxon>rosids</taxon>
        <taxon>malvids</taxon>
        <taxon>Sapindales</taxon>
        <taxon>Sapindaceae</taxon>
        <taxon>Hippocastanoideae</taxon>
        <taxon>Acereae</taxon>
        <taxon>Acer</taxon>
    </lineage>
</organism>
<feature type="domain" description="Ubiquitin-like protease family profile" evidence="4">
    <location>
        <begin position="127"/>
        <end position="233"/>
    </location>
</feature>
<keyword evidence="3" id="KW-0378">Hydrolase</keyword>
<comment type="similarity">
    <text evidence="1">Belongs to the peptidase C48 family.</text>
</comment>
<dbReference type="AlphaFoldDB" id="A0AA39RUM6"/>
<reference evidence="5" key="1">
    <citation type="journal article" date="2022" name="Plant J.">
        <title>Strategies of tolerance reflected in two North American maple genomes.</title>
        <authorList>
            <person name="McEvoy S.L."/>
            <person name="Sezen U.U."/>
            <person name="Trouern-Trend A."/>
            <person name="McMahon S.M."/>
            <person name="Schaberg P.G."/>
            <person name="Yang J."/>
            <person name="Wegrzyn J.L."/>
            <person name="Swenson N.G."/>
        </authorList>
    </citation>
    <scope>NUCLEOTIDE SEQUENCE</scope>
    <source>
        <strain evidence="5">NS2018</strain>
    </source>
</reference>
<keyword evidence="2" id="KW-0645">Protease</keyword>
<dbReference type="SUPFAM" id="SSF54001">
    <property type="entry name" value="Cysteine proteinases"/>
    <property type="match status" value="1"/>
</dbReference>
<name>A0AA39RUM6_ACESA</name>
<dbReference type="EMBL" id="JAUESC010000384">
    <property type="protein sequence ID" value="KAK0580445.1"/>
    <property type="molecule type" value="Genomic_DNA"/>
</dbReference>
<proteinExistence type="inferred from homology"/>
<reference evidence="5" key="2">
    <citation type="submission" date="2023-06" db="EMBL/GenBank/DDBJ databases">
        <authorList>
            <person name="Swenson N.G."/>
            <person name="Wegrzyn J.L."/>
            <person name="Mcevoy S.L."/>
        </authorList>
    </citation>
    <scope>NUCLEOTIDE SEQUENCE</scope>
    <source>
        <strain evidence="5">NS2018</strain>
        <tissue evidence="5">Leaf</tissue>
    </source>
</reference>
<evidence type="ECO:0000256" key="1">
    <source>
        <dbReference type="ARBA" id="ARBA00005234"/>
    </source>
</evidence>
<keyword evidence="6" id="KW-1185">Reference proteome</keyword>
<accession>A0AA39RUM6</accession>
<dbReference type="Proteomes" id="UP001168877">
    <property type="component" value="Unassembled WGS sequence"/>
</dbReference>
<protein>
    <recommendedName>
        <fullName evidence="4">Ubiquitin-like protease family profile domain-containing protein</fullName>
    </recommendedName>
</protein>
<evidence type="ECO:0000313" key="6">
    <source>
        <dbReference type="Proteomes" id="UP001168877"/>
    </source>
</evidence>
<dbReference type="Gene3D" id="3.40.395.10">
    <property type="entry name" value="Adenoviral Proteinase, Chain A"/>
    <property type="match status" value="1"/>
</dbReference>
<evidence type="ECO:0000259" key="4">
    <source>
        <dbReference type="Pfam" id="PF02902"/>
    </source>
</evidence>
<comment type="caution">
    <text evidence="5">The sequence shown here is derived from an EMBL/GenBank/DDBJ whole genome shotgun (WGS) entry which is preliminary data.</text>
</comment>
<evidence type="ECO:0000313" key="5">
    <source>
        <dbReference type="EMBL" id="KAK0580445.1"/>
    </source>
</evidence>
<dbReference type="GO" id="GO:0008234">
    <property type="term" value="F:cysteine-type peptidase activity"/>
    <property type="evidence" value="ECO:0007669"/>
    <property type="project" value="InterPro"/>
</dbReference>
<dbReference type="InterPro" id="IPR038765">
    <property type="entry name" value="Papain-like_cys_pep_sf"/>
</dbReference>
<dbReference type="GO" id="GO:0006508">
    <property type="term" value="P:proteolysis"/>
    <property type="evidence" value="ECO:0007669"/>
    <property type="project" value="UniProtKB-KW"/>
</dbReference>
<evidence type="ECO:0000256" key="3">
    <source>
        <dbReference type="ARBA" id="ARBA00022801"/>
    </source>
</evidence>
<sequence length="240" mass="27831">MGFLRLTELICLNKVAEKLNEENTTDFSHDDYIQYYQPSVFHGGKSPGLVVVSKTSADVKELTRPPKLTIRVPRDRKRSPVTVSLYIDPTVKRSRKSKLSEFESDTKVDDEIIKIQGRWATATKGDKQFKHETYQWDDTMIDYVKGKYPKHASEPWRTINTILFPANVNQNHWVAVEVDLNQRVIKVYDSMPDTYSVEQILKWATCLRKMLPSLLVHVLLDTYTNSSSFTVERPEERVPH</sequence>
<dbReference type="Pfam" id="PF02902">
    <property type="entry name" value="Peptidase_C48"/>
    <property type="match status" value="1"/>
</dbReference>